<dbReference type="Proteomes" id="UP000033664">
    <property type="component" value="Unassembled WGS sequence"/>
</dbReference>
<reference evidence="3 4" key="1">
    <citation type="journal article" date="2015" name="BMC Genomics">
        <title>Genome mining reveals unlocked bioactive potential of marine Gram-negative bacteria.</title>
        <authorList>
            <person name="Machado H."/>
            <person name="Sonnenschein E.C."/>
            <person name="Melchiorsen J."/>
            <person name="Gram L."/>
        </authorList>
    </citation>
    <scope>NUCLEOTIDE SEQUENCE [LARGE SCALE GENOMIC DNA]</scope>
    <source>
        <strain evidence="3 4">S3137</strain>
    </source>
</reference>
<dbReference type="EMBL" id="JXXZ01000007">
    <property type="protein sequence ID" value="KJY99692.1"/>
    <property type="molecule type" value="Genomic_DNA"/>
</dbReference>
<proteinExistence type="inferred from homology"/>
<organism evidence="3 4">
    <name type="scientific">Pseudoalteromonas ruthenica</name>
    <dbReference type="NCBI Taxonomy" id="151081"/>
    <lineage>
        <taxon>Bacteria</taxon>
        <taxon>Pseudomonadati</taxon>
        <taxon>Pseudomonadota</taxon>
        <taxon>Gammaproteobacteria</taxon>
        <taxon>Alteromonadales</taxon>
        <taxon>Pseudoalteromonadaceae</taxon>
        <taxon>Pseudoalteromonas</taxon>
    </lineage>
</organism>
<evidence type="ECO:0000256" key="2">
    <source>
        <dbReference type="ARBA" id="ARBA00023235"/>
    </source>
</evidence>
<sequence length="230" mass="25268">MNTLGIIGGMSWQSTQSYYQLINQGVAQRLGGLHSAQLILNSVDFATIAQLQHDNQWSQLADRLGYAATQLQRAGADCVLIATNTMHKVADEVSAHIDIPLLHIVDAVGEALQQQGITTVGLLGTAFTMEQPFYRQRLYEQFNISVLVPNAQQRQRVHEVIYQQLCKGHICQQAKSDYLNIVTELGHQGAQGVILGCTEIGLLLKQQDTAMALFDTTALHAQAAVNFALR</sequence>
<dbReference type="GeneID" id="58228538"/>
<keyword evidence="2" id="KW-0413">Isomerase</keyword>
<dbReference type="eggNOG" id="COG1794">
    <property type="taxonomic scope" value="Bacteria"/>
</dbReference>
<dbReference type="PANTHER" id="PTHR21198:SF7">
    <property type="entry name" value="ASPARTATE-GLUTAMATE RACEMASE FAMILY"/>
    <property type="match status" value="1"/>
</dbReference>
<dbReference type="InterPro" id="IPR015942">
    <property type="entry name" value="Asp/Glu/hydantoin_racemase"/>
</dbReference>
<keyword evidence="4" id="KW-1185">Reference proteome</keyword>
<evidence type="ECO:0000313" key="3">
    <source>
        <dbReference type="EMBL" id="KJY99692.1"/>
    </source>
</evidence>
<dbReference type="RefSeq" id="WP_045978374.1">
    <property type="nucleotide sequence ID" value="NZ_JXXY01000002.1"/>
</dbReference>
<dbReference type="Pfam" id="PF01177">
    <property type="entry name" value="Asp_Glu_race"/>
    <property type="match status" value="1"/>
</dbReference>
<dbReference type="NCBIfam" id="TIGR00035">
    <property type="entry name" value="asp_race"/>
    <property type="match status" value="1"/>
</dbReference>
<dbReference type="InterPro" id="IPR004380">
    <property type="entry name" value="Asp_race"/>
</dbReference>
<gene>
    <name evidence="3" type="ORF">TW72_08545</name>
</gene>
<name>A0A0F4PWA4_9GAMM</name>
<accession>A0A0F4PWA4</accession>
<comment type="similarity">
    <text evidence="1">Belongs to the aspartate/glutamate racemases family.</text>
</comment>
<dbReference type="OrthoDB" id="9803739at2"/>
<protein>
    <submittedName>
        <fullName evidence="3">Aspartate racemase</fullName>
    </submittedName>
</protein>
<evidence type="ECO:0000313" key="4">
    <source>
        <dbReference type="Proteomes" id="UP000033664"/>
    </source>
</evidence>
<dbReference type="InterPro" id="IPR001920">
    <property type="entry name" value="Asp/Glu_race"/>
</dbReference>
<comment type="caution">
    <text evidence="3">The sequence shown here is derived from an EMBL/GenBank/DDBJ whole genome shotgun (WGS) entry which is preliminary data.</text>
</comment>
<dbReference type="SUPFAM" id="SSF53681">
    <property type="entry name" value="Aspartate/glutamate racemase"/>
    <property type="match status" value="2"/>
</dbReference>
<dbReference type="PANTHER" id="PTHR21198">
    <property type="entry name" value="GLUTAMATE RACEMASE"/>
    <property type="match status" value="1"/>
</dbReference>
<dbReference type="AlphaFoldDB" id="A0A0F4PWA4"/>
<evidence type="ECO:0000256" key="1">
    <source>
        <dbReference type="ARBA" id="ARBA00007847"/>
    </source>
</evidence>
<dbReference type="PATRIC" id="fig|151081.8.peg.478"/>
<dbReference type="GO" id="GO:0047661">
    <property type="term" value="F:amino-acid racemase activity"/>
    <property type="evidence" value="ECO:0007669"/>
    <property type="project" value="InterPro"/>
</dbReference>
<dbReference type="Gene3D" id="3.40.50.1860">
    <property type="match status" value="2"/>
</dbReference>